<reference evidence="1 2" key="1">
    <citation type="submission" date="2015-09" db="EMBL/GenBank/DDBJ databases">
        <title>Sorangium comparison.</title>
        <authorList>
            <person name="Zaburannyi N."/>
            <person name="Bunk B."/>
            <person name="Overmann J."/>
            <person name="Mueller R."/>
        </authorList>
    </citation>
    <scope>NUCLEOTIDE SEQUENCE [LARGE SCALE GENOMIC DNA]</scope>
    <source>
        <strain evidence="1 2">So ce836</strain>
    </source>
</reference>
<gene>
    <name evidence="1" type="ORF">SOCE836_080000</name>
</gene>
<name>A0A4P2QZY1_SORCE</name>
<evidence type="ECO:0000313" key="1">
    <source>
        <dbReference type="EMBL" id="AUX35801.1"/>
    </source>
</evidence>
<protein>
    <submittedName>
        <fullName evidence="1">Uncharacterized protein</fullName>
    </submittedName>
</protein>
<proteinExistence type="predicted"/>
<sequence>MTVRREVEEFVLLGPLPDSRASEEAIALHQAHLQRIKRPVTDEEAALLVSSFGPDDCYGLAWTLLHLIESAPGGSPVKAEPSPTDNEWIRRLWSSSHR</sequence>
<organism evidence="1 2">
    <name type="scientific">Sorangium cellulosum</name>
    <name type="common">Polyangium cellulosum</name>
    <dbReference type="NCBI Taxonomy" id="56"/>
    <lineage>
        <taxon>Bacteria</taxon>
        <taxon>Pseudomonadati</taxon>
        <taxon>Myxococcota</taxon>
        <taxon>Polyangia</taxon>
        <taxon>Polyangiales</taxon>
        <taxon>Polyangiaceae</taxon>
        <taxon>Sorangium</taxon>
    </lineage>
</organism>
<dbReference type="AlphaFoldDB" id="A0A4P2QZY1"/>
<dbReference type="EMBL" id="CP012672">
    <property type="protein sequence ID" value="AUX35801.1"/>
    <property type="molecule type" value="Genomic_DNA"/>
</dbReference>
<evidence type="ECO:0000313" key="2">
    <source>
        <dbReference type="Proteomes" id="UP000295497"/>
    </source>
</evidence>
<accession>A0A4P2QZY1</accession>
<dbReference type="Proteomes" id="UP000295497">
    <property type="component" value="Chromosome"/>
</dbReference>